<name>A0ABY6HXI7_9ARCH</name>
<dbReference type="Proteomes" id="UP001208689">
    <property type="component" value="Chromosome"/>
</dbReference>
<evidence type="ECO:0000313" key="3">
    <source>
        <dbReference type="Proteomes" id="UP001208689"/>
    </source>
</evidence>
<dbReference type="PANTHER" id="PTHR24422">
    <property type="entry name" value="CHEMOTAXIS PROTEIN METHYLTRANSFERASE"/>
    <property type="match status" value="1"/>
</dbReference>
<accession>A0ABY6HXI7</accession>
<dbReference type="InterPro" id="IPR050903">
    <property type="entry name" value="Bact_Chemotaxis_MeTrfase"/>
</dbReference>
<dbReference type="Pfam" id="PF01739">
    <property type="entry name" value="CheR"/>
    <property type="match status" value="1"/>
</dbReference>
<reference evidence="2" key="1">
    <citation type="submission" date="2022-09" db="EMBL/GenBank/DDBJ databases">
        <title>Actin cytoskeleton and complex cell architecture in an #Asgard archaeon.</title>
        <authorList>
            <person name="Ponce Toledo R.I."/>
            <person name="Schleper C."/>
            <person name="Rodrigues Oliveira T."/>
            <person name="Wollweber F."/>
            <person name="Xu J."/>
            <person name="Rittmann S."/>
            <person name="Klingl A."/>
            <person name="Pilhofer M."/>
        </authorList>
    </citation>
    <scope>NUCLEOTIDE SEQUENCE</scope>
    <source>
        <strain evidence="2">B-35</strain>
    </source>
</reference>
<dbReference type="Gene3D" id="3.40.50.150">
    <property type="entry name" value="Vaccinia Virus protein VP39"/>
    <property type="match status" value="1"/>
</dbReference>
<organism evidence="2 3">
    <name type="scientific">Candidatus Lokiarchaeum ossiferum</name>
    <dbReference type="NCBI Taxonomy" id="2951803"/>
    <lineage>
        <taxon>Archaea</taxon>
        <taxon>Promethearchaeati</taxon>
        <taxon>Promethearchaeota</taxon>
        <taxon>Promethearchaeia</taxon>
        <taxon>Promethearchaeales</taxon>
        <taxon>Promethearchaeaceae</taxon>
        <taxon>Candidatus Lokiarchaeum</taxon>
    </lineage>
</organism>
<sequence>MRKMGKLKVSIDRKISKAWIMAHETQSSTQKPKTVNEKIMESLQHPEYLPKIKALLRDKYGLDVFQYRLPYFLRRISMISKKLNTTNLFEIYNHIQKSHEGYLDFLNTLTIHVTEFFRDKSLWDYLRDELFLKILGGATGQQPTRQNPYRIWSAGCSSGQEPYSLAIMFVEAYKKYTYKSGRPMTWSLNRIKALPFQIIASDINDRILLTAQEGIYSEKTLKNADPRIIREYFTKEEDGYHISPIIKEKVTFKQLDLFKGKFPVKFHLVTCRNVVIYFTKDQQRILFKRFWDSLLPKTNMVIGKSELLPIEINKYFKLIKLSEHVYERKDFDEKGK</sequence>
<evidence type="ECO:0000313" key="2">
    <source>
        <dbReference type="EMBL" id="UYP48081.1"/>
    </source>
</evidence>
<dbReference type="SMART" id="SM00138">
    <property type="entry name" value="MeTrc"/>
    <property type="match status" value="1"/>
</dbReference>
<dbReference type="PANTHER" id="PTHR24422:SF10">
    <property type="entry name" value="CHEMOTAXIS PROTEIN METHYLTRANSFERASE 2"/>
    <property type="match status" value="1"/>
</dbReference>
<dbReference type="PRINTS" id="PR00996">
    <property type="entry name" value="CHERMTFRASE"/>
</dbReference>
<evidence type="ECO:0000259" key="1">
    <source>
        <dbReference type="PROSITE" id="PS50123"/>
    </source>
</evidence>
<dbReference type="SUPFAM" id="SSF47757">
    <property type="entry name" value="Chemotaxis receptor methyltransferase CheR, N-terminal domain"/>
    <property type="match status" value="1"/>
</dbReference>
<dbReference type="EMBL" id="CP104013">
    <property type="protein sequence ID" value="UYP48081.1"/>
    <property type="molecule type" value="Genomic_DNA"/>
</dbReference>
<dbReference type="InterPro" id="IPR022642">
    <property type="entry name" value="CheR_C"/>
</dbReference>
<dbReference type="PROSITE" id="PS50123">
    <property type="entry name" value="CHER"/>
    <property type="match status" value="1"/>
</dbReference>
<keyword evidence="3" id="KW-1185">Reference proteome</keyword>
<protein>
    <recommendedName>
        <fullName evidence="1">CheR-type methyltransferase domain-containing protein</fullName>
    </recommendedName>
</protein>
<proteinExistence type="predicted"/>
<dbReference type="InterPro" id="IPR029063">
    <property type="entry name" value="SAM-dependent_MTases_sf"/>
</dbReference>
<gene>
    <name evidence="2" type="ORF">NEF87_004366</name>
</gene>
<dbReference type="SUPFAM" id="SSF53335">
    <property type="entry name" value="S-adenosyl-L-methionine-dependent methyltransferases"/>
    <property type="match status" value="1"/>
</dbReference>
<dbReference type="InterPro" id="IPR000780">
    <property type="entry name" value="CheR_MeTrfase"/>
</dbReference>
<feature type="domain" description="CheR-type methyltransferase" evidence="1">
    <location>
        <begin position="51"/>
        <end position="329"/>
    </location>
</feature>